<dbReference type="InterPro" id="IPR005110">
    <property type="entry name" value="MoeA_linker/N"/>
</dbReference>
<comment type="cofactor">
    <cofactor evidence="9">
        <name>Mg(2+)</name>
        <dbReference type="ChEBI" id="CHEBI:18420"/>
    </cofactor>
</comment>
<dbReference type="NCBIfam" id="TIGR00177">
    <property type="entry name" value="molyb_syn"/>
    <property type="match status" value="1"/>
</dbReference>
<dbReference type="Pfam" id="PF03454">
    <property type="entry name" value="MoeA_C"/>
    <property type="match status" value="1"/>
</dbReference>
<comment type="pathway">
    <text evidence="2 9">Cofactor biosynthesis; molybdopterin biosynthesis.</text>
</comment>
<dbReference type="SUPFAM" id="SSF63867">
    <property type="entry name" value="MoeA C-terminal domain-like"/>
    <property type="match status" value="1"/>
</dbReference>
<feature type="domain" description="MoaB/Mog" evidence="10">
    <location>
        <begin position="202"/>
        <end position="340"/>
    </location>
</feature>
<evidence type="ECO:0000259" key="10">
    <source>
        <dbReference type="SMART" id="SM00852"/>
    </source>
</evidence>
<dbReference type="Proteomes" id="UP000626697">
    <property type="component" value="Unassembled WGS sequence"/>
</dbReference>
<dbReference type="InterPro" id="IPR036135">
    <property type="entry name" value="MoeA_linker/N_sf"/>
</dbReference>
<gene>
    <name evidence="11" type="ORF">HNP81_004309</name>
</gene>
<evidence type="ECO:0000256" key="3">
    <source>
        <dbReference type="ARBA" id="ARBA00010763"/>
    </source>
</evidence>
<dbReference type="Gene3D" id="2.40.340.10">
    <property type="entry name" value="MoeA, C-terminal, domain IV"/>
    <property type="match status" value="1"/>
</dbReference>
<evidence type="ECO:0000256" key="1">
    <source>
        <dbReference type="ARBA" id="ARBA00002901"/>
    </source>
</evidence>
<dbReference type="Gene3D" id="2.170.190.11">
    <property type="entry name" value="Molybdopterin biosynthesis moea protein, domain 3"/>
    <property type="match status" value="1"/>
</dbReference>
<evidence type="ECO:0000256" key="6">
    <source>
        <dbReference type="ARBA" id="ARBA00022505"/>
    </source>
</evidence>
<dbReference type="Pfam" id="PF03453">
    <property type="entry name" value="MoeA_N"/>
    <property type="match status" value="1"/>
</dbReference>
<evidence type="ECO:0000256" key="9">
    <source>
        <dbReference type="RuleBase" id="RU365090"/>
    </source>
</evidence>
<name>A0ABR6CVD1_9BACI</name>
<evidence type="ECO:0000256" key="7">
    <source>
        <dbReference type="ARBA" id="ARBA00023150"/>
    </source>
</evidence>
<comment type="similarity">
    <text evidence="3 9">Belongs to the MoeA family.</text>
</comment>
<keyword evidence="9" id="KW-0479">Metal-binding</keyword>
<keyword evidence="12" id="KW-1185">Reference proteome</keyword>
<keyword evidence="7 9" id="KW-0501">Molybdenum cofactor biosynthesis</keyword>
<dbReference type="SMART" id="SM00852">
    <property type="entry name" value="MoCF_biosynth"/>
    <property type="match status" value="1"/>
</dbReference>
<keyword evidence="6 9" id="KW-0500">Molybdenum</keyword>
<dbReference type="InterPro" id="IPR038987">
    <property type="entry name" value="MoeA-like"/>
</dbReference>
<evidence type="ECO:0000313" key="11">
    <source>
        <dbReference type="EMBL" id="MBA9028987.1"/>
    </source>
</evidence>
<dbReference type="InterPro" id="IPR001453">
    <property type="entry name" value="MoaB/Mog_dom"/>
</dbReference>
<dbReference type="Pfam" id="PF00994">
    <property type="entry name" value="MoCF_biosynth"/>
    <property type="match status" value="1"/>
</dbReference>
<sequence length="436" mass="46930">MFLIESTHYSLERGSLAIIENRNPITVKEAISKIMKKVDKIQIEIIPLSEAAGRVLAEPVLAIHDVPPFNRSIYDGYAVRSVDTTGAASHSPIAFTVIDRIAAGDVSTALLGKNKAVRIMTGAELPKESDAVVMLEETVSSEDSFTIRKSFTQLENVSLKGEDAKKGDVIIEKGSHITPGVIAVLATFGYTHVKVAKRPVVGLLVTGSELLDVSTPLKPGKIRNSNGPMVTAQLKRLGVEPRWLGVLDDDIESCYLSVKQAAKDCDAVITTGGVSVGDFDYLPAVFERMGAEVLFNKVKMRPGSVTTVAHTDNGLLFGLSGNPSSSFVGFELFVRPALLAMIGSNKPYLPYNKAVLQEDLQANSFTQFIRAIYESSPTGVIVYPAGFNKSNSVTSIARGNSFIVLPGGTEGYKKGEIVDVLLLGLDEGGENWFIHE</sequence>
<proteinExistence type="inferred from homology"/>
<evidence type="ECO:0000256" key="5">
    <source>
        <dbReference type="ARBA" id="ARBA00021108"/>
    </source>
</evidence>
<dbReference type="SUPFAM" id="SSF53218">
    <property type="entry name" value="Molybdenum cofactor biosynthesis proteins"/>
    <property type="match status" value="1"/>
</dbReference>
<keyword evidence="9 11" id="KW-0808">Transferase</keyword>
<reference evidence="11 12" key="1">
    <citation type="submission" date="2020-08" db="EMBL/GenBank/DDBJ databases">
        <title>Genomic Encyclopedia of Type Strains, Phase IV (KMG-IV): sequencing the most valuable type-strain genomes for metagenomic binning, comparative biology and taxonomic classification.</title>
        <authorList>
            <person name="Goeker M."/>
        </authorList>
    </citation>
    <scope>NUCLEOTIDE SEQUENCE [LARGE SCALE GENOMIC DNA]</scope>
    <source>
        <strain evidence="11 12">DSM 105481</strain>
    </source>
</reference>
<accession>A0ABR6CVD1</accession>
<dbReference type="InterPro" id="IPR005111">
    <property type="entry name" value="MoeA_C_domain_IV"/>
</dbReference>
<dbReference type="InterPro" id="IPR036425">
    <property type="entry name" value="MoaB/Mog-like_dom_sf"/>
</dbReference>
<dbReference type="EC" id="2.10.1.1" evidence="4 9"/>
<dbReference type="Gene3D" id="3.90.105.10">
    <property type="entry name" value="Molybdopterin biosynthesis moea protein, domain 2"/>
    <property type="match status" value="1"/>
</dbReference>
<dbReference type="CDD" id="cd00887">
    <property type="entry name" value="MoeA"/>
    <property type="match status" value="1"/>
</dbReference>
<comment type="caution">
    <text evidence="11">The sequence shown here is derived from an EMBL/GenBank/DDBJ whole genome shotgun (WGS) entry which is preliminary data.</text>
</comment>
<organism evidence="11 12">
    <name type="scientific">Peribacillus huizhouensis</name>
    <dbReference type="NCBI Taxonomy" id="1501239"/>
    <lineage>
        <taxon>Bacteria</taxon>
        <taxon>Bacillati</taxon>
        <taxon>Bacillota</taxon>
        <taxon>Bacilli</taxon>
        <taxon>Bacillales</taxon>
        <taxon>Bacillaceae</taxon>
        <taxon>Peribacillus</taxon>
    </lineage>
</organism>
<comment type="catalytic activity">
    <reaction evidence="8">
        <text>adenylyl-molybdopterin + molybdate = Mo-molybdopterin + AMP + H(+)</text>
        <dbReference type="Rhea" id="RHEA:35047"/>
        <dbReference type="ChEBI" id="CHEBI:15378"/>
        <dbReference type="ChEBI" id="CHEBI:36264"/>
        <dbReference type="ChEBI" id="CHEBI:62727"/>
        <dbReference type="ChEBI" id="CHEBI:71302"/>
        <dbReference type="ChEBI" id="CHEBI:456215"/>
        <dbReference type="EC" id="2.10.1.1"/>
    </reaction>
</comment>
<dbReference type="GO" id="GO:0061599">
    <property type="term" value="F:molybdopterin molybdotransferase activity"/>
    <property type="evidence" value="ECO:0007669"/>
    <property type="project" value="UniProtKB-EC"/>
</dbReference>
<protein>
    <recommendedName>
        <fullName evidence="5 9">Molybdopterin molybdenumtransferase</fullName>
        <ecNumber evidence="4 9">2.10.1.1</ecNumber>
    </recommendedName>
</protein>
<comment type="function">
    <text evidence="1 9">Catalyzes the insertion of molybdate into adenylated molybdopterin with the concomitant release of AMP.</text>
</comment>
<keyword evidence="9" id="KW-0460">Magnesium</keyword>
<evidence type="ECO:0000256" key="4">
    <source>
        <dbReference type="ARBA" id="ARBA00013269"/>
    </source>
</evidence>
<dbReference type="NCBIfam" id="NF045515">
    <property type="entry name" value="Glp_gephyrin"/>
    <property type="match status" value="1"/>
</dbReference>
<dbReference type="EMBL" id="JACJHX010000022">
    <property type="protein sequence ID" value="MBA9028987.1"/>
    <property type="molecule type" value="Genomic_DNA"/>
</dbReference>
<evidence type="ECO:0000256" key="2">
    <source>
        <dbReference type="ARBA" id="ARBA00005046"/>
    </source>
</evidence>
<dbReference type="PANTHER" id="PTHR10192">
    <property type="entry name" value="MOLYBDOPTERIN BIOSYNTHESIS PROTEIN"/>
    <property type="match status" value="1"/>
</dbReference>
<evidence type="ECO:0000256" key="8">
    <source>
        <dbReference type="ARBA" id="ARBA00047317"/>
    </source>
</evidence>
<dbReference type="SUPFAM" id="SSF63882">
    <property type="entry name" value="MoeA N-terminal region -like"/>
    <property type="match status" value="1"/>
</dbReference>
<dbReference type="Gene3D" id="3.40.980.10">
    <property type="entry name" value="MoaB/Mog-like domain"/>
    <property type="match status" value="1"/>
</dbReference>
<evidence type="ECO:0000313" key="12">
    <source>
        <dbReference type="Proteomes" id="UP000626697"/>
    </source>
</evidence>
<dbReference type="InterPro" id="IPR036688">
    <property type="entry name" value="MoeA_C_domain_IV_sf"/>
</dbReference>
<dbReference type="PANTHER" id="PTHR10192:SF5">
    <property type="entry name" value="GEPHYRIN"/>
    <property type="match status" value="1"/>
</dbReference>